<gene>
    <name evidence="3" type="ORF">HELGO_WM21258</name>
</gene>
<keyword evidence="1" id="KW-0812">Transmembrane</keyword>
<evidence type="ECO:0000313" key="3">
    <source>
        <dbReference type="EMBL" id="CAA6829054.1"/>
    </source>
</evidence>
<proteinExistence type="predicted"/>
<feature type="transmembrane region" description="Helical" evidence="1">
    <location>
        <begin position="183"/>
        <end position="207"/>
    </location>
</feature>
<dbReference type="Pfam" id="PF14340">
    <property type="entry name" value="DUF4395"/>
    <property type="match status" value="1"/>
</dbReference>
<protein>
    <recommendedName>
        <fullName evidence="2">DUF4395 domain-containing protein</fullName>
    </recommendedName>
</protein>
<dbReference type="InterPro" id="IPR025508">
    <property type="entry name" value="DUF4395"/>
</dbReference>
<sequence>MIDSTISVFKNLWFRDPTEEKPYINDVAVRVRAGILLMIPLFMGLTLYDAIYTSNWVVTGDFIEDTLETNWEERIIYQVEAVKRTYDYSLQTLLLLYALFEMLAGMFVLTSRFSPTILISSLLVKGRPPEWKPLLPKRFAWSIGATLVTVCLVFFNPEILAGWVNALTGLELLPETYNYMPPWVPSTLVWICIGFMWLETVLGYCVGCKVHSLLVRMGVLEEECEACNNIDWDALAAKKQNTPS</sequence>
<keyword evidence="1" id="KW-1133">Transmembrane helix</keyword>
<organism evidence="3">
    <name type="scientific">uncultured Thiotrichaceae bacterium</name>
    <dbReference type="NCBI Taxonomy" id="298394"/>
    <lineage>
        <taxon>Bacteria</taxon>
        <taxon>Pseudomonadati</taxon>
        <taxon>Pseudomonadota</taxon>
        <taxon>Gammaproteobacteria</taxon>
        <taxon>Thiotrichales</taxon>
        <taxon>Thiotrichaceae</taxon>
        <taxon>environmental samples</taxon>
    </lineage>
</organism>
<dbReference type="EMBL" id="CACVAT010000492">
    <property type="protein sequence ID" value="CAA6829054.1"/>
    <property type="molecule type" value="Genomic_DNA"/>
</dbReference>
<evidence type="ECO:0000256" key="1">
    <source>
        <dbReference type="SAM" id="Phobius"/>
    </source>
</evidence>
<dbReference type="AlphaFoldDB" id="A0A6S6UGR3"/>
<keyword evidence="1" id="KW-0472">Membrane</keyword>
<evidence type="ECO:0000259" key="2">
    <source>
        <dbReference type="Pfam" id="PF14340"/>
    </source>
</evidence>
<accession>A0A6S6UGR3</accession>
<feature type="transmembrane region" description="Helical" evidence="1">
    <location>
        <begin position="94"/>
        <end position="118"/>
    </location>
</feature>
<feature type="transmembrane region" description="Helical" evidence="1">
    <location>
        <begin position="31"/>
        <end position="51"/>
    </location>
</feature>
<feature type="transmembrane region" description="Helical" evidence="1">
    <location>
        <begin position="139"/>
        <end position="163"/>
    </location>
</feature>
<reference evidence="3" key="1">
    <citation type="submission" date="2020-01" db="EMBL/GenBank/DDBJ databases">
        <authorList>
            <person name="Meier V. D."/>
            <person name="Meier V D."/>
        </authorList>
    </citation>
    <scope>NUCLEOTIDE SEQUENCE</scope>
    <source>
        <strain evidence="3">HLG_WM_MAG_09</strain>
    </source>
</reference>
<feature type="domain" description="DUF4395" evidence="2">
    <location>
        <begin position="91"/>
        <end position="216"/>
    </location>
</feature>
<name>A0A6S6UGR3_9GAMM</name>